<dbReference type="PANTHER" id="PTHR11941">
    <property type="entry name" value="ENOYL-COA HYDRATASE-RELATED"/>
    <property type="match status" value="1"/>
</dbReference>
<dbReference type="CDD" id="cd06558">
    <property type="entry name" value="crotonase-like"/>
    <property type="match status" value="1"/>
</dbReference>
<evidence type="ECO:0000313" key="3">
    <source>
        <dbReference type="Proteomes" id="UP000789342"/>
    </source>
</evidence>
<dbReference type="Gene3D" id="3.90.226.10">
    <property type="entry name" value="2-enoyl-CoA Hydratase, Chain A, domain 1"/>
    <property type="match status" value="1"/>
</dbReference>
<feature type="non-terminal residue" evidence="2">
    <location>
        <position position="320"/>
    </location>
</feature>
<dbReference type="EMBL" id="CAJVPV010001273">
    <property type="protein sequence ID" value="CAG8492205.1"/>
    <property type="molecule type" value="Genomic_DNA"/>
</dbReference>
<dbReference type="SUPFAM" id="SSF52096">
    <property type="entry name" value="ClpP/crotonase"/>
    <property type="match status" value="1"/>
</dbReference>
<sequence>CEPHFSHLPTFSNSTVRQYSSVHGELSEVREELRKLGHGTVEFNPSFSPGIGLITLQNVERRNALSGRMMAQLADLVDRLERIVKGETSVREEEELVALILTGSGNTFCSGFDLSVAKEHILTSENGAKMSSLMQDTLFRFSQLPLISVAAIEGHALGGGAELSTACDHRCISDTAKVRFVQVKMATTPGWGGGGRLIKIVGKTSALRIMGASVPLTGKDALDVGFADILAVNNESVLDKSIEYLDPYVYFFAQKEGESVPERRRNSVRAVRGIKAITARADNDEAHKEFLRWEHRLFADYWGQEENVAAVIGSSKKEGK</sequence>
<dbReference type="OrthoDB" id="410701at2759"/>
<comment type="caution">
    <text evidence="2">The sequence shown here is derived from an EMBL/GenBank/DDBJ whole genome shotgun (WGS) entry which is preliminary data.</text>
</comment>
<dbReference type="Proteomes" id="UP000789342">
    <property type="component" value="Unassembled WGS sequence"/>
</dbReference>
<dbReference type="InterPro" id="IPR029045">
    <property type="entry name" value="ClpP/crotonase-like_dom_sf"/>
</dbReference>
<dbReference type="GO" id="GO:0006635">
    <property type="term" value="P:fatty acid beta-oxidation"/>
    <property type="evidence" value="ECO:0007669"/>
    <property type="project" value="TreeGrafter"/>
</dbReference>
<dbReference type="GO" id="GO:0016829">
    <property type="term" value="F:lyase activity"/>
    <property type="evidence" value="ECO:0007669"/>
    <property type="project" value="UniProtKB-KW"/>
</dbReference>
<reference evidence="2" key="1">
    <citation type="submission" date="2021-06" db="EMBL/GenBank/DDBJ databases">
        <authorList>
            <person name="Kallberg Y."/>
            <person name="Tangrot J."/>
            <person name="Rosling A."/>
        </authorList>
    </citation>
    <scope>NUCLEOTIDE SEQUENCE</scope>
    <source>
        <strain evidence="2">CL551</strain>
    </source>
</reference>
<accession>A0A9N8WQ84</accession>
<proteinExistence type="predicted"/>
<dbReference type="AlphaFoldDB" id="A0A9N8WQ84"/>
<dbReference type="GO" id="GO:0005829">
    <property type="term" value="C:cytosol"/>
    <property type="evidence" value="ECO:0007669"/>
    <property type="project" value="TreeGrafter"/>
</dbReference>
<name>A0A9N8WQ84_9GLOM</name>
<dbReference type="PANTHER" id="PTHR11941:SF27">
    <property type="entry name" value="ETHYLMALONYL-COA DECARBOXYLASE"/>
    <property type="match status" value="1"/>
</dbReference>
<gene>
    <name evidence="2" type="ORF">AMORRO_LOCUS2832</name>
</gene>
<keyword evidence="3" id="KW-1185">Reference proteome</keyword>
<evidence type="ECO:0000256" key="1">
    <source>
        <dbReference type="ARBA" id="ARBA00023239"/>
    </source>
</evidence>
<organism evidence="2 3">
    <name type="scientific">Acaulospora morrowiae</name>
    <dbReference type="NCBI Taxonomy" id="94023"/>
    <lineage>
        <taxon>Eukaryota</taxon>
        <taxon>Fungi</taxon>
        <taxon>Fungi incertae sedis</taxon>
        <taxon>Mucoromycota</taxon>
        <taxon>Glomeromycotina</taxon>
        <taxon>Glomeromycetes</taxon>
        <taxon>Diversisporales</taxon>
        <taxon>Acaulosporaceae</taxon>
        <taxon>Acaulospora</taxon>
    </lineage>
</organism>
<dbReference type="Pfam" id="PF00378">
    <property type="entry name" value="ECH_1"/>
    <property type="match status" value="1"/>
</dbReference>
<keyword evidence="1" id="KW-0456">Lyase</keyword>
<dbReference type="InterPro" id="IPR001753">
    <property type="entry name" value="Enoyl-CoA_hydra/iso"/>
</dbReference>
<evidence type="ECO:0000313" key="2">
    <source>
        <dbReference type="EMBL" id="CAG8492205.1"/>
    </source>
</evidence>
<protein>
    <submittedName>
        <fullName evidence="2">17090_t:CDS:1</fullName>
    </submittedName>
</protein>